<dbReference type="Pfam" id="PF01614">
    <property type="entry name" value="IclR_C"/>
    <property type="match status" value="1"/>
</dbReference>
<protein>
    <recommendedName>
        <fullName evidence="8 9">L-rhamnonate dehydratase</fullName>
        <shortName evidence="9">RhamD</shortName>
        <ecNumber evidence="7 9">4.2.1.90</ecNumber>
    </recommendedName>
</protein>
<dbReference type="Gene3D" id="3.20.20.120">
    <property type="entry name" value="Enolase-like C-terminal domain"/>
    <property type="match status" value="1"/>
</dbReference>
<dbReference type="GO" id="GO:0000287">
    <property type="term" value="F:magnesium ion binding"/>
    <property type="evidence" value="ECO:0007669"/>
    <property type="project" value="UniProtKB-UniRule"/>
</dbReference>
<dbReference type="PANTHER" id="PTHR13794:SF58">
    <property type="entry name" value="MITOCHONDRIAL ENOLASE SUPERFAMILY MEMBER 1"/>
    <property type="match status" value="1"/>
</dbReference>
<dbReference type="SFLD" id="SFLDS00001">
    <property type="entry name" value="Enolase"/>
    <property type="match status" value="1"/>
</dbReference>
<comment type="subunit">
    <text evidence="6 9">Homooctamer; tetramer of dimers.</text>
</comment>
<dbReference type="InterPro" id="IPR013341">
    <property type="entry name" value="Mandelate_racemase_N_dom"/>
</dbReference>
<dbReference type="InterPro" id="IPR014757">
    <property type="entry name" value="Tscrpt_reg_IclR_C"/>
</dbReference>
<feature type="domain" description="IclR-ED" evidence="10">
    <location>
        <begin position="27"/>
        <end position="210"/>
    </location>
</feature>
<dbReference type="InterPro" id="IPR029065">
    <property type="entry name" value="Enolase_C-like"/>
</dbReference>
<feature type="site" description="Transition state stabilizer" evidence="9">
    <location>
        <position position="569"/>
    </location>
</feature>
<dbReference type="SUPFAM" id="SSF55781">
    <property type="entry name" value="GAF domain-like"/>
    <property type="match status" value="1"/>
</dbReference>
<feature type="binding site" evidence="9">
    <location>
        <position position="569"/>
    </location>
    <ligand>
        <name>substrate</name>
    </ligand>
</feature>
<accession>A0A3S4KE03</accession>
<dbReference type="FunFam" id="3.20.20.120:FF:000005">
    <property type="entry name" value="Putative L-rhamnonate dehydratase"/>
    <property type="match status" value="1"/>
</dbReference>
<dbReference type="PANTHER" id="PTHR13794">
    <property type="entry name" value="ENOLASE SUPERFAMILY, MANDELATE RACEMASE"/>
    <property type="match status" value="1"/>
</dbReference>
<name>A0A3S4KE03_KLEPN</name>
<dbReference type="GO" id="GO:0016052">
    <property type="term" value="P:carbohydrate catabolic process"/>
    <property type="evidence" value="ECO:0007669"/>
    <property type="project" value="TreeGrafter"/>
</dbReference>
<evidence type="ECO:0000256" key="6">
    <source>
        <dbReference type="ARBA" id="ARBA00063011"/>
    </source>
</evidence>
<dbReference type="FunFam" id="3.30.390.10:FF:000007">
    <property type="entry name" value="L-rhamnonate dehydratase"/>
    <property type="match status" value="1"/>
</dbReference>
<dbReference type="Gene3D" id="3.30.390.10">
    <property type="entry name" value="Enolase-like, N-terminal domain"/>
    <property type="match status" value="1"/>
</dbReference>
<dbReference type="CDD" id="cd03327">
    <property type="entry name" value="MR_like_2"/>
    <property type="match status" value="1"/>
</dbReference>
<evidence type="ECO:0000256" key="4">
    <source>
        <dbReference type="ARBA" id="ARBA00052842"/>
    </source>
</evidence>
<gene>
    <name evidence="11" type="primary">yfaW</name>
    <name evidence="9" type="synonym">rhmD</name>
    <name evidence="11" type="ORF">NCTC13635_01566</name>
</gene>
<feature type="binding site" evidence="9">
    <location>
        <position position="279"/>
    </location>
    <ligand>
        <name>substrate</name>
    </ligand>
</feature>
<feature type="site" description="Increases basicity of active site His" evidence="9">
    <location>
        <position position="522"/>
    </location>
</feature>
<evidence type="ECO:0000259" key="10">
    <source>
        <dbReference type="PROSITE" id="PS51078"/>
    </source>
</evidence>
<comment type="miscellaneous">
    <text evidence="9">Reaction proceeds via a syn dehydration.</text>
</comment>
<evidence type="ECO:0000256" key="3">
    <source>
        <dbReference type="ARBA" id="ARBA00023239"/>
    </source>
</evidence>
<dbReference type="InterPro" id="IPR029017">
    <property type="entry name" value="Enolase-like_N"/>
</dbReference>
<comment type="cofactor">
    <cofactor evidence="9">
        <name>Mg(2+)</name>
        <dbReference type="ChEBI" id="CHEBI:18420"/>
    </cofactor>
    <text evidence="9">Binds 1 Mg(2+) ion per subunit.</text>
</comment>
<evidence type="ECO:0000256" key="8">
    <source>
        <dbReference type="ARBA" id="ARBA00074351"/>
    </source>
</evidence>
<dbReference type="SUPFAM" id="SSF54826">
    <property type="entry name" value="Enolase N-terminal domain-like"/>
    <property type="match status" value="1"/>
</dbReference>
<evidence type="ECO:0000256" key="2">
    <source>
        <dbReference type="ARBA" id="ARBA00022842"/>
    </source>
</evidence>
<dbReference type="NCBIfam" id="NF011968">
    <property type="entry name" value="PRK15440.1"/>
    <property type="match status" value="1"/>
</dbReference>
<evidence type="ECO:0000256" key="1">
    <source>
        <dbReference type="ARBA" id="ARBA00022723"/>
    </source>
</evidence>
<dbReference type="SMART" id="SM00922">
    <property type="entry name" value="MR_MLE"/>
    <property type="match status" value="1"/>
</dbReference>
<dbReference type="PROSITE" id="PS51078">
    <property type="entry name" value="ICLR_ED"/>
    <property type="match status" value="1"/>
</dbReference>
<dbReference type="HAMAP" id="MF_01288">
    <property type="entry name" value="Rhamnon_dehydrat"/>
    <property type="match status" value="1"/>
</dbReference>
<dbReference type="GO" id="GO:0050032">
    <property type="term" value="F:L-rhamnonate dehydratase activity"/>
    <property type="evidence" value="ECO:0007669"/>
    <property type="project" value="UniProtKB-UniRule"/>
</dbReference>
<evidence type="ECO:0000256" key="9">
    <source>
        <dbReference type="HAMAP-Rule" id="MF_01288"/>
    </source>
</evidence>
<dbReference type="InterPro" id="IPR013342">
    <property type="entry name" value="Mandelate_racemase_C"/>
</dbReference>
<comment type="catalytic activity">
    <reaction evidence="4 9">
        <text>L-rhamnonate = 2-dehydro-3-deoxy-L-rhamnonate + H2O</text>
        <dbReference type="Rhea" id="RHEA:23080"/>
        <dbReference type="ChEBI" id="CHEBI:15377"/>
        <dbReference type="ChEBI" id="CHEBI:58118"/>
        <dbReference type="ChEBI" id="CHEBI:58371"/>
        <dbReference type="EC" id="4.2.1.90"/>
    </reaction>
</comment>
<dbReference type="InterPro" id="IPR029016">
    <property type="entry name" value="GAF-like_dom_sf"/>
</dbReference>
<dbReference type="Proteomes" id="UP000282433">
    <property type="component" value="Chromosome"/>
</dbReference>
<dbReference type="EC" id="4.2.1.90" evidence="7 9"/>
<evidence type="ECO:0000313" key="11">
    <source>
        <dbReference type="EMBL" id="VEB00791.1"/>
    </source>
</evidence>
<dbReference type="SFLD" id="SFLDF00006">
    <property type="entry name" value="rhamnonate_dehydratase"/>
    <property type="match status" value="1"/>
</dbReference>
<feature type="binding site" evidence="9">
    <location>
        <position position="472"/>
    </location>
    <ligand>
        <name>Mg(2+)</name>
        <dbReference type="ChEBI" id="CHEBI:18420"/>
    </ligand>
</feature>
<feature type="active site" description="Proton acceptor" evidence="9">
    <location>
        <position position="549"/>
    </location>
</feature>
<dbReference type="Pfam" id="PF13378">
    <property type="entry name" value="MR_MLE_C"/>
    <property type="match status" value="1"/>
</dbReference>
<feature type="binding site" evidence="9">
    <location>
        <position position="500"/>
    </location>
    <ligand>
        <name>Mg(2+)</name>
        <dbReference type="ChEBI" id="CHEBI:18420"/>
    </ligand>
</feature>
<evidence type="ECO:0000256" key="5">
    <source>
        <dbReference type="ARBA" id="ARBA00061339"/>
    </source>
</evidence>
<dbReference type="Pfam" id="PF02746">
    <property type="entry name" value="MR_MLE_N"/>
    <property type="match status" value="1"/>
</dbReference>
<sequence>MYLLLGELKKQRFISMDNQDNYCLWTKLVELAGQALSKMDLRELARPRLTRLMDECGLLCHLGIIDQGNAYYILKIESPATISVRSHEGKSLSLYRSGIGKCLLAWQPASVQASIIEDLQWERATPTTITDAQQLREELGRIRARGWSFDNGEDYPDVRCVAAPVFNANNDLTAAISVVGTRLQINEDNRDYLAGKAIACAKDISRLLGWKSPSNNSPHHKENIMTLPKIKHVRAWFIGGATAEQGAGGGDYHDQGANHWIDDHIATPMSKYKQYEQSRQSFGINVLGTLIVEVEADNGQTGFAVSTAGEMGCFIVEKHLNRFIEGKCVSDIKLIHDQMLNATLYYAGSGGLVMNTISCVDLALWDLFGKVVGLPVYKLLGGAVRDEIQFYATGARPDLAQEMGFIGGKMPTHWGPHDGDAGIRKDVAMVADMREKCGPDFWLMLDCWMSQDVNYATKLAHACAPYNLKWIEECLPPQQYEGYRELKRQAPAGMMVTSGEHHGTLQSFRTLSETGIDIMQPDVGWCGGLTTLVEIAAIAKARGQLVVPHGSSVYSHHAVITFTNTPFSEFLMTSPDCATLRPQFDPILLGEPVPERGRIHKSVLDKPGFGVELNRDCNLKRPYQH</sequence>
<dbReference type="PROSITE" id="PS00908">
    <property type="entry name" value="MR_MLE_1"/>
    <property type="match status" value="1"/>
</dbReference>
<evidence type="ECO:0000313" key="12">
    <source>
        <dbReference type="Proteomes" id="UP000282433"/>
    </source>
</evidence>
<dbReference type="InterPro" id="IPR046945">
    <property type="entry name" value="RHMD-like"/>
</dbReference>
<dbReference type="Gene3D" id="3.30.450.40">
    <property type="match status" value="1"/>
</dbReference>
<keyword evidence="3 9" id="KW-0456">Lyase</keyword>
<evidence type="ECO:0000256" key="7">
    <source>
        <dbReference type="ARBA" id="ARBA00067087"/>
    </source>
</evidence>
<feature type="binding site" evidence="9">
    <location>
        <position position="253"/>
    </location>
    <ligand>
        <name>substrate</name>
    </ligand>
</feature>
<dbReference type="SUPFAM" id="SSF51604">
    <property type="entry name" value="Enolase C-terminal domain-like"/>
    <property type="match status" value="1"/>
</dbReference>
<dbReference type="GO" id="GO:0009063">
    <property type="term" value="P:amino acid catabolic process"/>
    <property type="evidence" value="ECO:0007669"/>
    <property type="project" value="InterPro"/>
</dbReference>
<proteinExistence type="inferred from homology"/>
<dbReference type="InterPro" id="IPR018110">
    <property type="entry name" value="Mandel_Rmase/mucon_lact_enz_CS"/>
</dbReference>
<comment type="similarity">
    <text evidence="5 9">Belongs to the mandelate racemase/muconate lactonizing enzyme family. RhamD subfamily.</text>
</comment>
<dbReference type="InterPro" id="IPR023444">
    <property type="entry name" value="L-Rhamnon_dehydrat"/>
</dbReference>
<dbReference type="SFLD" id="SFLDG00179">
    <property type="entry name" value="mandelate_racemase"/>
    <property type="match status" value="1"/>
</dbReference>
<keyword evidence="2 9" id="KW-0460">Magnesium</keyword>
<reference evidence="11 12" key="1">
    <citation type="submission" date="2018-12" db="EMBL/GenBank/DDBJ databases">
        <authorList>
            <consortium name="Pathogen Informatics"/>
        </authorList>
    </citation>
    <scope>NUCLEOTIDE SEQUENCE [LARGE SCALE GENOMIC DNA]</scope>
    <source>
        <strain evidence="11 12">NCTC13635</strain>
    </source>
</reference>
<dbReference type="EMBL" id="LR134162">
    <property type="protein sequence ID" value="VEB00791.1"/>
    <property type="molecule type" value="Genomic_DNA"/>
</dbReference>
<organism evidence="11 12">
    <name type="scientific">Klebsiella pneumoniae</name>
    <dbReference type="NCBI Taxonomy" id="573"/>
    <lineage>
        <taxon>Bacteria</taxon>
        <taxon>Pseudomonadati</taxon>
        <taxon>Pseudomonadota</taxon>
        <taxon>Gammaproteobacteria</taxon>
        <taxon>Enterobacterales</taxon>
        <taxon>Enterobacteriaceae</taxon>
        <taxon>Klebsiella/Raoultella group</taxon>
        <taxon>Klebsiella</taxon>
        <taxon>Klebsiella pneumoniae complex</taxon>
    </lineage>
</organism>
<keyword evidence="1 9" id="KW-0479">Metal-binding</keyword>
<dbReference type="AlphaFoldDB" id="A0A3S4KE03"/>
<feature type="binding site" evidence="9">
    <location>
        <position position="446"/>
    </location>
    <ligand>
        <name>Mg(2+)</name>
        <dbReference type="ChEBI" id="CHEBI:18420"/>
    </ligand>
</feature>
<comment type="function">
    <text evidence="9">Catalyzes the dehydration of L-rhamnonate to 2-keto-3-deoxy-L-rhamnonate (KDR).</text>
</comment>
<dbReference type="InterPro" id="IPR036849">
    <property type="entry name" value="Enolase-like_C_sf"/>
</dbReference>